<evidence type="ECO:0000313" key="2">
    <source>
        <dbReference type="Proteomes" id="UP000318733"/>
    </source>
</evidence>
<comment type="caution">
    <text evidence="1">The sequence shown here is derived from an EMBL/GenBank/DDBJ whole genome shotgun (WGS) entry which is preliminary data.</text>
</comment>
<protein>
    <submittedName>
        <fullName evidence="1">DUF4251 domain-containing protein</fullName>
    </submittedName>
</protein>
<dbReference type="OrthoDB" id="1097715at2"/>
<dbReference type="Proteomes" id="UP000318733">
    <property type="component" value="Unassembled WGS sequence"/>
</dbReference>
<sequence length="161" mass="17861">MGAIGINLSFVQATKIDKKAEKVAKIKRLITSGNYVFVANYAIPMSMPARNLTSNYDVTITKDNLDVYLPYFGRAYAAPRDLTQGGLKLKTSNFDYKAVEKKKGWEINITPKDQNNPPGVKDVRSMQLSVSTDGYASLSVTSLNKQPISFNGYIDEIPKDK</sequence>
<gene>
    <name evidence="1" type="ORF">FO440_16940</name>
</gene>
<dbReference type="Gene3D" id="2.40.128.410">
    <property type="match status" value="1"/>
</dbReference>
<organism evidence="1 2">
    <name type="scientific">Mucilaginibacter corticis</name>
    <dbReference type="NCBI Taxonomy" id="2597670"/>
    <lineage>
        <taxon>Bacteria</taxon>
        <taxon>Pseudomonadati</taxon>
        <taxon>Bacteroidota</taxon>
        <taxon>Sphingobacteriia</taxon>
        <taxon>Sphingobacteriales</taxon>
        <taxon>Sphingobacteriaceae</taxon>
        <taxon>Mucilaginibacter</taxon>
    </lineage>
</organism>
<proteinExistence type="predicted"/>
<dbReference type="Pfam" id="PF14059">
    <property type="entry name" value="DUF4251"/>
    <property type="match status" value="1"/>
</dbReference>
<reference evidence="1 2" key="1">
    <citation type="submission" date="2019-07" db="EMBL/GenBank/DDBJ databases">
        <authorList>
            <person name="Huq M.A."/>
        </authorList>
    </citation>
    <scope>NUCLEOTIDE SEQUENCE [LARGE SCALE GENOMIC DNA]</scope>
    <source>
        <strain evidence="1 2">MAH-19</strain>
    </source>
</reference>
<dbReference type="InterPro" id="IPR025347">
    <property type="entry name" value="DUF4251"/>
</dbReference>
<accession>A0A556MIS1</accession>
<evidence type="ECO:0000313" key="1">
    <source>
        <dbReference type="EMBL" id="TSJ39763.1"/>
    </source>
</evidence>
<dbReference type="AlphaFoldDB" id="A0A556MIS1"/>
<dbReference type="EMBL" id="VLPK01000003">
    <property type="protein sequence ID" value="TSJ39763.1"/>
    <property type="molecule type" value="Genomic_DNA"/>
</dbReference>
<name>A0A556MIS1_9SPHI</name>
<keyword evidence="2" id="KW-1185">Reference proteome</keyword>